<feature type="chain" id="PRO_5007748513" description="Carboxylic ester hydrolase" evidence="3">
    <location>
        <begin position="21"/>
        <end position="556"/>
    </location>
</feature>
<dbReference type="STRING" id="1314783.A0A165NRY3"/>
<dbReference type="ESTHER" id="9aphy-a0a165nry3">
    <property type="family name" value="Fungal_carboxylesterase_lipase"/>
</dbReference>
<proteinExistence type="inferred from homology"/>
<dbReference type="InterPro" id="IPR002018">
    <property type="entry name" value="CarbesteraseB"/>
</dbReference>
<accession>A0A165NRY3</accession>
<comment type="similarity">
    <text evidence="1 3">Belongs to the type-B carboxylesterase/lipase family.</text>
</comment>
<dbReference type="GO" id="GO:0052689">
    <property type="term" value="F:carboxylic ester hydrolase activity"/>
    <property type="evidence" value="ECO:0007669"/>
    <property type="project" value="TreeGrafter"/>
</dbReference>
<name>A0A165NRY3_9APHY</name>
<dbReference type="PANTHER" id="PTHR43918:SF4">
    <property type="entry name" value="CARBOXYLIC ESTER HYDROLASE"/>
    <property type="match status" value="1"/>
</dbReference>
<evidence type="ECO:0000313" key="6">
    <source>
        <dbReference type="Proteomes" id="UP000076727"/>
    </source>
</evidence>
<gene>
    <name evidence="5" type="ORF">DAEQUDRAFT_404025</name>
</gene>
<dbReference type="Proteomes" id="UP000076727">
    <property type="component" value="Unassembled WGS sequence"/>
</dbReference>
<feature type="signal peptide" evidence="3">
    <location>
        <begin position="1"/>
        <end position="20"/>
    </location>
</feature>
<keyword evidence="2 3" id="KW-0378">Hydrolase</keyword>
<feature type="domain" description="Carboxylesterase type B" evidence="4">
    <location>
        <begin position="31"/>
        <end position="470"/>
    </location>
</feature>
<dbReference type="AlphaFoldDB" id="A0A165NRY3"/>
<protein>
    <recommendedName>
        <fullName evidence="3">Carboxylic ester hydrolase</fullName>
        <ecNumber evidence="3">3.1.1.-</ecNumber>
    </recommendedName>
</protein>
<dbReference type="Pfam" id="PF00135">
    <property type="entry name" value="COesterase"/>
    <property type="match status" value="1"/>
</dbReference>
<dbReference type="InterPro" id="IPR050654">
    <property type="entry name" value="AChE-related_enzymes"/>
</dbReference>
<reference evidence="5 6" key="1">
    <citation type="journal article" date="2016" name="Mol. Biol. Evol.">
        <title>Comparative Genomics of Early-Diverging Mushroom-Forming Fungi Provides Insights into the Origins of Lignocellulose Decay Capabilities.</title>
        <authorList>
            <person name="Nagy L.G."/>
            <person name="Riley R."/>
            <person name="Tritt A."/>
            <person name="Adam C."/>
            <person name="Daum C."/>
            <person name="Floudas D."/>
            <person name="Sun H."/>
            <person name="Yadav J.S."/>
            <person name="Pangilinan J."/>
            <person name="Larsson K.H."/>
            <person name="Matsuura K."/>
            <person name="Barry K."/>
            <person name="Labutti K."/>
            <person name="Kuo R."/>
            <person name="Ohm R.A."/>
            <person name="Bhattacharya S.S."/>
            <person name="Shirouzu T."/>
            <person name="Yoshinaga Y."/>
            <person name="Martin F.M."/>
            <person name="Grigoriev I.V."/>
            <person name="Hibbett D.S."/>
        </authorList>
    </citation>
    <scope>NUCLEOTIDE SEQUENCE [LARGE SCALE GENOMIC DNA]</scope>
    <source>
        <strain evidence="5 6">L-15889</strain>
    </source>
</reference>
<dbReference type="InterPro" id="IPR019826">
    <property type="entry name" value="Carboxylesterase_B_AS"/>
</dbReference>
<dbReference type="EMBL" id="KV429078">
    <property type="protein sequence ID" value="KZT67296.1"/>
    <property type="molecule type" value="Genomic_DNA"/>
</dbReference>
<dbReference type="EC" id="3.1.1.-" evidence="3"/>
<evidence type="ECO:0000256" key="3">
    <source>
        <dbReference type="RuleBase" id="RU361235"/>
    </source>
</evidence>
<evidence type="ECO:0000313" key="5">
    <source>
        <dbReference type="EMBL" id="KZT67296.1"/>
    </source>
</evidence>
<dbReference type="Gene3D" id="3.40.50.1820">
    <property type="entry name" value="alpha/beta hydrolase"/>
    <property type="match status" value="1"/>
</dbReference>
<evidence type="ECO:0000259" key="4">
    <source>
        <dbReference type="Pfam" id="PF00135"/>
    </source>
</evidence>
<dbReference type="PROSITE" id="PS00122">
    <property type="entry name" value="CARBOXYLESTERASE_B_1"/>
    <property type="match status" value="1"/>
</dbReference>
<sequence>MWPLRQLLHFLLLGVSPVFCVPSTSRDADTSPTVTLDYGSYKGTTSGNITSFLGMNYAQPPVGSLRFAAPQEPSSFSGVVDATAYGAACPQQDIVLPELLPKNVTIASSGGLVSEDCLNINVIKPATASLGDNLPVLFWIFGGAFEIGDASTYDGSLYVQRSIDLGMPIIFVAPNYRVSAFGFIASQEILEANATNLGLRDQRLALQWVNKYISQFGGDPDKVTIWGESAGAFSVAAHLVWNDGDPEGLFRAAVMESGPPISLGTIEDGQPYYDQLVENTGCYGQNDTLSCLRSVDYSVLEAAIAESPSFFSYQSLRLAWQPHIDGQFILRNGMKYIQEGIYAKVPIIIGDCYDEGTLFSFGNTNITTDDEFLEYVQSNYISVASDDQIQALGEAYPSDPSEGAPYDTGSLWALTPQFKRLASFQGDWLWQAPRRYMLNTVSQTQDAWAYLYKRGSDIPYLGTAHALDILEFFSSIDYVAPDALIFFTVNLNPNAPADLPSGLSRLSDITWDQWGSDSSEPPLLTFVDPAPSLEITADTFRADALDLLNELMLLFP</sequence>
<evidence type="ECO:0000256" key="1">
    <source>
        <dbReference type="ARBA" id="ARBA00005964"/>
    </source>
</evidence>
<keyword evidence="3" id="KW-0732">Signal</keyword>
<dbReference type="OrthoDB" id="408631at2759"/>
<dbReference type="SUPFAM" id="SSF53474">
    <property type="entry name" value="alpha/beta-Hydrolases"/>
    <property type="match status" value="1"/>
</dbReference>
<keyword evidence="6" id="KW-1185">Reference proteome</keyword>
<evidence type="ECO:0000256" key="2">
    <source>
        <dbReference type="ARBA" id="ARBA00022801"/>
    </source>
</evidence>
<dbReference type="InterPro" id="IPR029058">
    <property type="entry name" value="AB_hydrolase_fold"/>
</dbReference>
<dbReference type="PANTHER" id="PTHR43918">
    <property type="entry name" value="ACETYLCHOLINESTERASE"/>
    <property type="match status" value="1"/>
</dbReference>
<organism evidence="5 6">
    <name type="scientific">Daedalea quercina L-15889</name>
    <dbReference type="NCBI Taxonomy" id="1314783"/>
    <lineage>
        <taxon>Eukaryota</taxon>
        <taxon>Fungi</taxon>
        <taxon>Dikarya</taxon>
        <taxon>Basidiomycota</taxon>
        <taxon>Agaricomycotina</taxon>
        <taxon>Agaricomycetes</taxon>
        <taxon>Polyporales</taxon>
        <taxon>Fomitopsis</taxon>
    </lineage>
</organism>